<keyword evidence="1" id="KW-0472">Membrane</keyword>
<name>A0A0E9RWN8_ANGAN</name>
<dbReference type="EMBL" id="GBXM01075021">
    <property type="protein sequence ID" value="JAH33556.1"/>
    <property type="molecule type" value="Transcribed_RNA"/>
</dbReference>
<keyword evidence="1" id="KW-1133">Transmembrane helix</keyword>
<reference evidence="2" key="1">
    <citation type="submission" date="2014-11" db="EMBL/GenBank/DDBJ databases">
        <authorList>
            <person name="Amaro Gonzalez C."/>
        </authorList>
    </citation>
    <scope>NUCLEOTIDE SEQUENCE</scope>
</reference>
<sequence>MSRNMRECLNILFIYFILDAYFECLIDCGCIIVFISSRLITTRCLNWNGGMLPLLMS</sequence>
<evidence type="ECO:0000256" key="1">
    <source>
        <dbReference type="SAM" id="Phobius"/>
    </source>
</evidence>
<organism evidence="2">
    <name type="scientific">Anguilla anguilla</name>
    <name type="common">European freshwater eel</name>
    <name type="synonym">Muraena anguilla</name>
    <dbReference type="NCBI Taxonomy" id="7936"/>
    <lineage>
        <taxon>Eukaryota</taxon>
        <taxon>Metazoa</taxon>
        <taxon>Chordata</taxon>
        <taxon>Craniata</taxon>
        <taxon>Vertebrata</taxon>
        <taxon>Euteleostomi</taxon>
        <taxon>Actinopterygii</taxon>
        <taxon>Neopterygii</taxon>
        <taxon>Teleostei</taxon>
        <taxon>Anguilliformes</taxon>
        <taxon>Anguillidae</taxon>
        <taxon>Anguilla</taxon>
    </lineage>
</organism>
<protein>
    <submittedName>
        <fullName evidence="2">Uncharacterized protein</fullName>
    </submittedName>
</protein>
<dbReference type="AlphaFoldDB" id="A0A0E9RWN8"/>
<evidence type="ECO:0000313" key="2">
    <source>
        <dbReference type="EMBL" id="JAH33556.1"/>
    </source>
</evidence>
<accession>A0A0E9RWN8</accession>
<proteinExistence type="predicted"/>
<keyword evidence="1" id="KW-0812">Transmembrane</keyword>
<reference evidence="2" key="2">
    <citation type="journal article" date="2015" name="Fish Shellfish Immunol.">
        <title>Early steps in the European eel (Anguilla anguilla)-Vibrio vulnificus interaction in the gills: Role of the RtxA13 toxin.</title>
        <authorList>
            <person name="Callol A."/>
            <person name="Pajuelo D."/>
            <person name="Ebbesson L."/>
            <person name="Teles M."/>
            <person name="MacKenzie S."/>
            <person name="Amaro C."/>
        </authorList>
    </citation>
    <scope>NUCLEOTIDE SEQUENCE</scope>
</reference>
<feature type="transmembrane region" description="Helical" evidence="1">
    <location>
        <begin position="12"/>
        <end position="35"/>
    </location>
</feature>